<reference evidence="2 3" key="1">
    <citation type="submission" date="2016-04" db="EMBL/GenBank/DDBJ databases">
        <title>Genome analyses suggest a sexual origin of heterokaryosis in a supposedly ancient asexual fungus.</title>
        <authorList>
            <person name="Ropars J."/>
            <person name="Sedzielewska K."/>
            <person name="Noel J."/>
            <person name="Charron P."/>
            <person name="Farinelli L."/>
            <person name="Marton T."/>
            <person name="Kruger M."/>
            <person name="Pelin A."/>
            <person name="Brachmann A."/>
            <person name="Corradi N."/>
        </authorList>
    </citation>
    <scope>NUCLEOTIDE SEQUENCE [LARGE SCALE GENOMIC DNA]</scope>
    <source>
        <strain evidence="2 3">C2</strain>
    </source>
</reference>
<gene>
    <name evidence="2" type="ORF">RhiirC2_88009</name>
</gene>
<evidence type="ECO:0000313" key="3">
    <source>
        <dbReference type="Proteomes" id="UP000233469"/>
    </source>
</evidence>
<feature type="region of interest" description="Disordered" evidence="1">
    <location>
        <begin position="94"/>
        <end position="252"/>
    </location>
</feature>
<feature type="compositionally biased region" description="Basic and acidic residues" evidence="1">
    <location>
        <begin position="219"/>
        <end position="230"/>
    </location>
</feature>
<dbReference type="Proteomes" id="UP000233469">
    <property type="component" value="Unassembled WGS sequence"/>
</dbReference>
<reference evidence="2 3" key="2">
    <citation type="submission" date="2017-10" db="EMBL/GenBank/DDBJ databases">
        <title>Extensive intraspecific genome diversity in a model arbuscular mycorrhizal fungus.</title>
        <authorList>
            <person name="Chen E.C.H."/>
            <person name="Morin E."/>
            <person name="Baudet D."/>
            <person name="Noel J."/>
            <person name="Ndikumana S."/>
            <person name="Charron P."/>
            <person name="St-Onge C."/>
            <person name="Giorgi J."/>
            <person name="Grigoriev I.V."/>
            <person name="Roux C."/>
            <person name="Martin F.M."/>
            <person name="Corradi N."/>
        </authorList>
    </citation>
    <scope>NUCLEOTIDE SEQUENCE [LARGE SCALE GENOMIC DNA]</scope>
    <source>
        <strain evidence="2 3">C2</strain>
    </source>
</reference>
<evidence type="ECO:0000256" key="1">
    <source>
        <dbReference type="SAM" id="MobiDB-lite"/>
    </source>
</evidence>
<proteinExistence type="predicted"/>
<feature type="compositionally biased region" description="Basic and acidic residues" evidence="1">
    <location>
        <begin position="187"/>
        <end position="204"/>
    </location>
</feature>
<feature type="compositionally biased region" description="Polar residues" evidence="1">
    <location>
        <begin position="69"/>
        <end position="78"/>
    </location>
</feature>
<feature type="compositionally biased region" description="Basic and acidic residues" evidence="1">
    <location>
        <begin position="97"/>
        <end position="109"/>
    </location>
</feature>
<protein>
    <submittedName>
        <fullName evidence="2">Uncharacterized protein</fullName>
    </submittedName>
</protein>
<name>A0A2N1MT76_9GLOM</name>
<feature type="compositionally biased region" description="Polar residues" evidence="1">
    <location>
        <begin position="205"/>
        <end position="218"/>
    </location>
</feature>
<feature type="compositionally biased region" description="Basic and acidic residues" evidence="1">
    <location>
        <begin position="54"/>
        <end position="68"/>
    </location>
</feature>
<dbReference type="VEuPathDB" id="FungiDB:RhiirFUN_004839"/>
<feature type="region of interest" description="Disordered" evidence="1">
    <location>
        <begin position="54"/>
        <end position="78"/>
    </location>
</feature>
<feature type="region of interest" description="Disordered" evidence="1">
    <location>
        <begin position="1"/>
        <end position="33"/>
    </location>
</feature>
<feature type="compositionally biased region" description="Pro residues" evidence="1">
    <location>
        <begin position="1"/>
        <end position="12"/>
    </location>
</feature>
<evidence type="ECO:0000313" key="2">
    <source>
        <dbReference type="EMBL" id="PKK64854.1"/>
    </source>
</evidence>
<organism evidence="2 3">
    <name type="scientific">Rhizophagus irregularis</name>
    <dbReference type="NCBI Taxonomy" id="588596"/>
    <lineage>
        <taxon>Eukaryota</taxon>
        <taxon>Fungi</taxon>
        <taxon>Fungi incertae sedis</taxon>
        <taxon>Mucoromycota</taxon>
        <taxon>Glomeromycotina</taxon>
        <taxon>Glomeromycetes</taxon>
        <taxon>Glomerales</taxon>
        <taxon>Glomeraceae</taxon>
        <taxon>Rhizophagus</taxon>
    </lineage>
</organism>
<sequence length="276" mass="30659">MTTPAPTTPPVQPKKTKKSKTTGPVVLLPKGKFPTSVGDYELLDEATREKKEEVAQKTAEEEAKKKCPDTNTKPDIFQSTGFLQDDKIYIVNYPNNKKKESEKKDRDISDALNALNGTRKEGSTQDMPQAAIEALQRMFGKAPDQQRTRGSNYGKLDHDFTFPPRAHSTAGKSKETKEETADSSSKVNEDAKEVDLDEFEKKEQFTPSFISGSPLTDASKSDSDQAEDRKKKGKKEKTIDINGEVESSSYHQRKLRKPTSILCCSTAYTLSAGSIR</sequence>
<dbReference type="EMBL" id="LLXL01001366">
    <property type="protein sequence ID" value="PKK64854.1"/>
    <property type="molecule type" value="Genomic_DNA"/>
</dbReference>
<dbReference type="VEuPathDB" id="FungiDB:FUN_023887"/>
<accession>A0A2N1MT76</accession>
<dbReference type="AlphaFoldDB" id="A0A2N1MT76"/>
<comment type="caution">
    <text evidence="2">The sequence shown here is derived from an EMBL/GenBank/DDBJ whole genome shotgun (WGS) entry which is preliminary data.</text>
</comment>